<dbReference type="Proteomes" id="UP001434883">
    <property type="component" value="Unassembled WGS sequence"/>
</dbReference>
<dbReference type="EMBL" id="JAHRIN010067304">
    <property type="protein sequence ID" value="MEQ2214274.1"/>
    <property type="molecule type" value="Genomic_DNA"/>
</dbReference>
<accession>A0ABV0S1Z0</accession>
<reference evidence="5 6" key="1">
    <citation type="submission" date="2021-06" db="EMBL/GenBank/DDBJ databases">
        <authorList>
            <person name="Palmer J.M."/>
        </authorList>
    </citation>
    <scope>NUCLEOTIDE SEQUENCE [LARGE SCALE GENOMIC DNA]</scope>
    <source>
        <strain evidence="5 6">XC_2019</strain>
        <tissue evidence="5">Muscle</tissue>
    </source>
</reference>
<dbReference type="InterPro" id="IPR002957">
    <property type="entry name" value="Keratin_I"/>
</dbReference>
<evidence type="ECO:0000313" key="5">
    <source>
        <dbReference type="EMBL" id="MEQ2214274.1"/>
    </source>
</evidence>
<evidence type="ECO:0000256" key="3">
    <source>
        <dbReference type="SAM" id="Coils"/>
    </source>
</evidence>
<dbReference type="PROSITE" id="PS51842">
    <property type="entry name" value="IF_ROD_2"/>
    <property type="match status" value="1"/>
</dbReference>
<comment type="caution">
    <text evidence="5">The sequence shown here is derived from an EMBL/GenBank/DDBJ whole genome shotgun (WGS) entry which is preliminary data.</text>
</comment>
<keyword evidence="1" id="KW-0403">Intermediate filament</keyword>
<feature type="coiled-coil region" evidence="3">
    <location>
        <begin position="191"/>
        <end position="218"/>
    </location>
</feature>
<sequence>MDTGRTRSRASVSFAASSPLTRSASISQDLNGPMSLQLNGLHGNSTNEKEAMQSLNSRLANYLDKVGGVIENSIVRSQEMVKDPDLCNLKHYLCLCFFKVRSLERSNADLELKIKQLMIERIPKGHDLDSMMAQAHAVEQEVRKKTLENARLMLEIDNAKLAADDFRIKWETELVMCQSVERDCVALKKAKTDHEQIIASLRGDLDSLKEELYFLKKNHEEVGFLLHSFVPSLLACLQIHMNCSFFLFGSIYPTFVLSCFPHDVFHRST</sequence>
<proteinExistence type="predicted"/>
<dbReference type="InterPro" id="IPR039008">
    <property type="entry name" value="IF_rod_dom"/>
</dbReference>
<evidence type="ECO:0000256" key="1">
    <source>
        <dbReference type="ARBA" id="ARBA00022754"/>
    </source>
</evidence>
<keyword evidence="6" id="KW-1185">Reference proteome</keyword>
<protein>
    <recommendedName>
        <fullName evidence="4">IF rod domain-containing protein</fullName>
    </recommendedName>
</protein>
<dbReference type="Gene3D" id="1.20.5.1160">
    <property type="entry name" value="Vasodilator-stimulated phosphoprotein"/>
    <property type="match status" value="1"/>
</dbReference>
<keyword evidence="2 3" id="KW-0175">Coiled coil</keyword>
<dbReference type="Pfam" id="PF00038">
    <property type="entry name" value="Filament"/>
    <property type="match status" value="1"/>
</dbReference>
<evidence type="ECO:0000259" key="4">
    <source>
        <dbReference type="PROSITE" id="PS51842"/>
    </source>
</evidence>
<evidence type="ECO:0000256" key="2">
    <source>
        <dbReference type="ARBA" id="ARBA00023054"/>
    </source>
</evidence>
<dbReference type="PANTHER" id="PTHR23239:SF351">
    <property type="entry name" value="KERATIN, TYPE I CYTOSKELETAL 18"/>
    <property type="match status" value="1"/>
</dbReference>
<dbReference type="PANTHER" id="PTHR23239">
    <property type="entry name" value="INTERMEDIATE FILAMENT"/>
    <property type="match status" value="1"/>
</dbReference>
<organism evidence="5 6">
    <name type="scientific">Xenoophorus captivus</name>
    <dbReference type="NCBI Taxonomy" id="1517983"/>
    <lineage>
        <taxon>Eukaryota</taxon>
        <taxon>Metazoa</taxon>
        <taxon>Chordata</taxon>
        <taxon>Craniata</taxon>
        <taxon>Vertebrata</taxon>
        <taxon>Euteleostomi</taxon>
        <taxon>Actinopterygii</taxon>
        <taxon>Neopterygii</taxon>
        <taxon>Teleostei</taxon>
        <taxon>Neoteleostei</taxon>
        <taxon>Acanthomorphata</taxon>
        <taxon>Ovalentaria</taxon>
        <taxon>Atherinomorphae</taxon>
        <taxon>Cyprinodontiformes</taxon>
        <taxon>Goodeidae</taxon>
        <taxon>Xenoophorus</taxon>
    </lineage>
</organism>
<evidence type="ECO:0000313" key="6">
    <source>
        <dbReference type="Proteomes" id="UP001434883"/>
    </source>
</evidence>
<feature type="domain" description="IF rod" evidence="4">
    <location>
        <begin position="99"/>
        <end position="269"/>
    </location>
</feature>
<name>A0ABV0S1Z0_9TELE</name>
<gene>
    <name evidence="5" type="ORF">XENOCAPTIV_029484</name>
</gene>